<dbReference type="Gene3D" id="3.20.20.140">
    <property type="entry name" value="Metal-dependent hydrolases"/>
    <property type="match status" value="1"/>
</dbReference>
<evidence type="ECO:0000256" key="1">
    <source>
        <dbReference type="ARBA" id="ARBA00038310"/>
    </source>
</evidence>
<dbReference type="SUPFAM" id="SSF51556">
    <property type="entry name" value="Metallo-dependent hydrolases"/>
    <property type="match status" value="1"/>
</dbReference>
<organism evidence="3 4">
    <name type="scientific">Cryobacterium breve</name>
    <dbReference type="NCBI Taxonomy" id="1259258"/>
    <lineage>
        <taxon>Bacteria</taxon>
        <taxon>Bacillati</taxon>
        <taxon>Actinomycetota</taxon>
        <taxon>Actinomycetes</taxon>
        <taxon>Micrococcales</taxon>
        <taxon>Microbacteriaceae</taxon>
        <taxon>Cryobacterium</taxon>
    </lineage>
</organism>
<comment type="similarity">
    <text evidence="1">Belongs to the metallo-dependent hydrolases superfamily.</text>
</comment>
<evidence type="ECO:0000313" key="4">
    <source>
        <dbReference type="Proteomes" id="UP000298355"/>
    </source>
</evidence>
<dbReference type="PANTHER" id="PTHR43569:SF2">
    <property type="entry name" value="AMIDOHYDROLASE-RELATED DOMAIN-CONTAINING PROTEIN"/>
    <property type="match status" value="1"/>
</dbReference>
<proteinExistence type="inferred from homology"/>
<comment type="caution">
    <text evidence="3">The sequence shown here is derived from an EMBL/GenBank/DDBJ whole genome shotgun (WGS) entry which is preliminary data.</text>
</comment>
<dbReference type="InterPro" id="IPR006680">
    <property type="entry name" value="Amidohydro-rel"/>
</dbReference>
<dbReference type="InterPro" id="IPR052350">
    <property type="entry name" value="Metallo-dep_Lactonases"/>
</dbReference>
<dbReference type="EMBL" id="SOGJ01000021">
    <property type="protein sequence ID" value="TFC98325.1"/>
    <property type="molecule type" value="Genomic_DNA"/>
</dbReference>
<protein>
    <submittedName>
        <fullName evidence="3">Amidohydrolase</fullName>
    </submittedName>
</protein>
<dbReference type="Pfam" id="PF04909">
    <property type="entry name" value="Amidohydro_2"/>
    <property type="match status" value="1"/>
</dbReference>
<evidence type="ECO:0000259" key="2">
    <source>
        <dbReference type="Pfam" id="PF04909"/>
    </source>
</evidence>
<dbReference type="Proteomes" id="UP000298355">
    <property type="component" value="Unassembled WGS sequence"/>
</dbReference>
<accession>A0ABY2J364</accession>
<feature type="domain" description="Amidohydrolase-related" evidence="2">
    <location>
        <begin position="16"/>
        <end position="289"/>
    </location>
</feature>
<keyword evidence="4" id="KW-1185">Reference proteome</keyword>
<evidence type="ECO:0000313" key="3">
    <source>
        <dbReference type="EMBL" id="TFC98325.1"/>
    </source>
</evidence>
<sequence length="290" mass="31559">MDIRLGEPDSTGPSTVDAHHHLWDPAVRTYAWMDESVAPIVRRFDARDLAAASARTPVTKSVVVQATPDIEETHDLLDISSWQNMVAGVVGWIDLTQNDAADTLVGLKARPGQLVGIRHQVQDESDPAWLLRDDVLRGLKAVQDAGLVFELLMGRREAAAAIRLAELLPDLPLILDHAGKPSIHSGEGDSWRDWITRLASHEQVTCKLSGLVTQASWATWRSQPVESYALAVLDTFGAERALFGSDWPVCLLAASYDEVFELAARAASTLSMTERSALFGGTAARVYGLA</sequence>
<gene>
    <name evidence="3" type="ORF">E3O65_08230</name>
</gene>
<reference evidence="3 4" key="1">
    <citation type="submission" date="2019-03" db="EMBL/GenBank/DDBJ databases">
        <title>Genomics of glacier-inhabiting Cryobacterium strains.</title>
        <authorList>
            <person name="Liu Q."/>
            <person name="Xin Y.-H."/>
        </authorList>
    </citation>
    <scope>NUCLEOTIDE SEQUENCE [LARGE SCALE GENOMIC DNA]</scope>
    <source>
        <strain evidence="3 4">TMT4-23</strain>
    </source>
</reference>
<name>A0ABY2J364_9MICO</name>
<dbReference type="PANTHER" id="PTHR43569">
    <property type="entry name" value="AMIDOHYDROLASE"/>
    <property type="match status" value="1"/>
</dbReference>
<dbReference type="RefSeq" id="WP_134363263.1">
    <property type="nucleotide sequence ID" value="NZ_SOGJ01000021.1"/>
</dbReference>
<dbReference type="InterPro" id="IPR032466">
    <property type="entry name" value="Metal_Hydrolase"/>
</dbReference>